<evidence type="ECO:0000256" key="4">
    <source>
        <dbReference type="ARBA" id="ARBA00022989"/>
    </source>
</evidence>
<name>A0A7S2INN8_9DINO</name>
<dbReference type="GO" id="GO:0005509">
    <property type="term" value="F:calcium ion binding"/>
    <property type="evidence" value="ECO:0007669"/>
    <property type="project" value="InterPro"/>
</dbReference>
<evidence type="ECO:0000256" key="2">
    <source>
        <dbReference type="ARBA" id="ARBA00022692"/>
    </source>
</evidence>
<keyword evidence="3" id="KW-0106">Calcium</keyword>
<feature type="transmembrane region" description="Helical" evidence="7">
    <location>
        <begin position="82"/>
        <end position="107"/>
    </location>
</feature>
<accession>A0A7S2INN8</accession>
<keyword evidence="4 7" id="KW-1133">Transmembrane helix</keyword>
<evidence type="ECO:0000256" key="6">
    <source>
        <dbReference type="SAM" id="MobiDB-lite"/>
    </source>
</evidence>
<dbReference type="AlphaFoldDB" id="A0A7S2INN8"/>
<dbReference type="PROSITE" id="PS50222">
    <property type="entry name" value="EF_HAND_2"/>
    <property type="match status" value="1"/>
</dbReference>
<comment type="subcellular location">
    <subcellularLocation>
        <location evidence="1">Membrane</location>
        <topology evidence="1">Multi-pass membrane protein</topology>
    </subcellularLocation>
</comment>
<proteinExistence type="predicted"/>
<dbReference type="SUPFAM" id="SSF47473">
    <property type="entry name" value="EF-hand"/>
    <property type="match status" value="1"/>
</dbReference>
<dbReference type="PROSITE" id="PS00018">
    <property type="entry name" value="EF_HAND_1"/>
    <property type="match status" value="1"/>
</dbReference>
<sequence length="431" mass="47086">MEFVSGKLTDLHLAGLSDCDTSPAPYGLAECPSQLAADCQLKHLLLQYWGSVIRSVYTLFQAMCGGVDWGLVAEPLVEITPVMGLLFCMYIAVAVFCVMNIVTGVFVENAKMMTAQDETNQIMENMEKRRIWFNAVKELWRTLDEEGVGELDLHRFAESLSDVRTQVFFEKMGIEVTTESVEGLFTLLDFNGNGKVDIDELALGIQMLHGSAKGIDVARVSYSTMMVRKQLDELVDFCFIEIPKIIGIKAFEAEDLDELGEQGDEVVELGSLNTPASPKSDKGGEPGSPSGRAKEGLADIALRRRSTRRCFSPGKETFPGGANQQCPLDAHVENFRRHSLGYGAKNSVAPLKSGSMSGGSLSSLAASLGLGRMTASPSTTSTVHMESHDDGLHRPDCPIGRQDDGVHRLDRPMSRQHSPKRSHSPQSPYPP</sequence>
<dbReference type="GO" id="GO:0005216">
    <property type="term" value="F:monoatomic ion channel activity"/>
    <property type="evidence" value="ECO:0007669"/>
    <property type="project" value="InterPro"/>
</dbReference>
<evidence type="ECO:0000256" key="7">
    <source>
        <dbReference type="SAM" id="Phobius"/>
    </source>
</evidence>
<dbReference type="Pfam" id="PF00520">
    <property type="entry name" value="Ion_trans"/>
    <property type="match status" value="1"/>
</dbReference>
<evidence type="ECO:0000259" key="8">
    <source>
        <dbReference type="PROSITE" id="PS50222"/>
    </source>
</evidence>
<dbReference type="GO" id="GO:0016020">
    <property type="term" value="C:membrane"/>
    <property type="evidence" value="ECO:0007669"/>
    <property type="project" value="UniProtKB-SubCell"/>
</dbReference>
<evidence type="ECO:0000256" key="5">
    <source>
        <dbReference type="ARBA" id="ARBA00023136"/>
    </source>
</evidence>
<reference evidence="9" key="1">
    <citation type="submission" date="2021-01" db="EMBL/GenBank/DDBJ databases">
        <authorList>
            <person name="Corre E."/>
            <person name="Pelletier E."/>
            <person name="Niang G."/>
            <person name="Scheremetjew M."/>
            <person name="Finn R."/>
            <person name="Kale V."/>
            <person name="Holt S."/>
            <person name="Cochrane G."/>
            <person name="Meng A."/>
            <person name="Brown T."/>
            <person name="Cohen L."/>
        </authorList>
    </citation>
    <scope>NUCLEOTIDE SEQUENCE</scope>
    <source>
        <strain evidence="9">RCC3387</strain>
    </source>
</reference>
<dbReference type="InterPro" id="IPR011992">
    <property type="entry name" value="EF-hand-dom_pair"/>
</dbReference>
<feature type="compositionally biased region" description="Polar residues" evidence="6">
    <location>
        <begin position="375"/>
        <end position="384"/>
    </location>
</feature>
<feature type="domain" description="EF-hand" evidence="8">
    <location>
        <begin position="176"/>
        <end position="211"/>
    </location>
</feature>
<feature type="region of interest" description="Disordered" evidence="6">
    <location>
        <begin position="372"/>
        <end position="431"/>
    </location>
</feature>
<dbReference type="InterPro" id="IPR005821">
    <property type="entry name" value="Ion_trans_dom"/>
</dbReference>
<protein>
    <recommendedName>
        <fullName evidence="8">EF-hand domain-containing protein</fullName>
    </recommendedName>
</protein>
<dbReference type="Gene3D" id="1.10.238.10">
    <property type="entry name" value="EF-hand"/>
    <property type="match status" value="1"/>
</dbReference>
<dbReference type="Gene3D" id="1.10.287.70">
    <property type="match status" value="1"/>
</dbReference>
<evidence type="ECO:0000313" key="9">
    <source>
        <dbReference type="EMBL" id="CAD9524070.1"/>
    </source>
</evidence>
<keyword evidence="2 7" id="KW-0812">Transmembrane</keyword>
<evidence type="ECO:0000256" key="1">
    <source>
        <dbReference type="ARBA" id="ARBA00004141"/>
    </source>
</evidence>
<feature type="compositionally biased region" description="Basic and acidic residues" evidence="6">
    <location>
        <begin position="385"/>
        <end position="413"/>
    </location>
</feature>
<organism evidence="9">
    <name type="scientific">Zooxanthella nutricula</name>
    <dbReference type="NCBI Taxonomy" id="1333877"/>
    <lineage>
        <taxon>Eukaryota</taxon>
        <taxon>Sar</taxon>
        <taxon>Alveolata</taxon>
        <taxon>Dinophyceae</taxon>
        <taxon>Peridiniales</taxon>
        <taxon>Peridiniales incertae sedis</taxon>
        <taxon>Zooxanthella</taxon>
    </lineage>
</organism>
<dbReference type="EMBL" id="HBGW01016340">
    <property type="protein sequence ID" value="CAD9524070.1"/>
    <property type="molecule type" value="Transcribed_RNA"/>
</dbReference>
<dbReference type="InterPro" id="IPR002048">
    <property type="entry name" value="EF_hand_dom"/>
</dbReference>
<gene>
    <name evidence="9" type="ORF">BRAN1462_LOCUS10388</name>
</gene>
<dbReference type="InterPro" id="IPR018247">
    <property type="entry name" value="EF_Hand_1_Ca_BS"/>
</dbReference>
<evidence type="ECO:0000256" key="3">
    <source>
        <dbReference type="ARBA" id="ARBA00022837"/>
    </source>
</evidence>
<feature type="region of interest" description="Disordered" evidence="6">
    <location>
        <begin position="271"/>
        <end position="299"/>
    </location>
</feature>
<keyword evidence="5 7" id="KW-0472">Membrane</keyword>